<protein>
    <submittedName>
        <fullName evidence="4">Acetyl esterase/lipase</fullName>
    </submittedName>
</protein>
<dbReference type="GO" id="GO:0016787">
    <property type="term" value="F:hydrolase activity"/>
    <property type="evidence" value="ECO:0007669"/>
    <property type="project" value="UniProtKB-KW"/>
</dbReference>
<keyword evidence="5" id="KW-1185">Reference proteome</keyword>
<feature type="domain" description="Alpha/beta hydrolase fold-3" evidence="3">
    <location>
        <begin position="81"/>
        <end position="286"/>
    </location>
</feature>
<proteinExistence type="inferred from homology"/>
<dbReference type="AlphaFoldDB" id="A0A7X0JS30"/>
<evidence type="ECO:0000256" key="1">
    <source>
        <dbReference type="ARBA" id="ARBA00010515"/>
    </source>
</evidence>
<evidence type="ECO:0000256" key="2">
    <source>
        <dbReference type="ARBA" id="ARBA00022801"/>
    </source>
</evidence>
<reference evidence="4 5" key="1">
    <citation type="submission" date="2020-08" db="EMBL/GenBank/DDBJ databases">
        <title>Genomic Encyclopedia of Type Strains, Phase IV (KMG-IV): sequencing the most valuable type-strain genomes for metagenomic binning, comparative biology and taxonomic classification.</title>
        <authorList>
            <person name="Goeker M."/>
        </authorList>
    </citation>
    <scope>NUCLEOTIDE SEQUENCE [LARGE SCALE GENOMIC DNA]</scope>
    <source>
        <strain evidence="4 5">DSM 22368</strain>
    </source>
</reference>
<gene>
    <name evidence="4" type="ORF">HNR48_000634</name>
</gene>
<keyword evidence="2" id="KW-0378">Hydrolase</keyword>
<comment type="similarity">
    <text evidence="1">Belongs to the 'GDXG' lipolytic enzyme family.</text>
</comment>
<dbReference type="InterPro" id="IPR013094">
    <property type="entry name" value="AB_hydrolase_3"/>
</dbReference>
<dbReference type="InterPro" id="IPR029058">
    <property type="entry name" value="AB_hydrolase_fold"/>
</dbReference>
<sequence>MPIDDQKYQQVIEHMEAVSAATRQSGGETVAKRALLDMYCAADPSISAIKSRIYPVIASDGDLNVTSEWVIAPNSQAGKRLLYIHGGSWMAGSPATHRSITSRLAELTGCEVLAIAYRLAPEFPFPNGLNDCIASYKWLLENERTDQKKAEKIYVSGDSAGGNLSLSLVLALQKEGIQLPNAVAAISPATSLDFASPTVHTNKAIDPIINADLLPLVVENYTQGADVSDPLVSPSKGDLSQLPPTLLQTGEREVLLGDSIIFADAAKEQGSEVEVDLWPDMPHVFQGFAPFLPEADLALEKISEFLLAH</sequence>
<dbReference type="InterPro" id="IPR050300">
    <property type="entry name" value="GDXG_lipolytic_enzyme"/>
</dbReference>
<dbReference type="PANTHER" id="PTHR48081">
    <property type="entry name" value="AB HYDROLASE SUPERFAMILY PROTEIN C4A8.06C"/>
    <property type="match status" value="1"/>
</dbReference>
<dbReference type="Gene3D" id="3.40.50.1820">
    <property type="entry name" value="alpha/beta hydrolase"/>
    <property type="match status" value="1"/>
</dbReference>
<dbReference type="Pfam" id="PF07859">
    <property type="entry name" value="Abhydrolase_3"/>
    <property type="match status" value="1"/>
</dbReference>
<accession>A0A7X0JS30</accession>
<evidence type="ECO:0000313" key="5">
    <source>
        <dbReference type="Proteomes" id="UP000528457"/>
    </source>
</evidence>
<dbReference type="PROSITE" id="PS01173">
    <property type="entry name" value="LIPASE_GDXG_HIS"/>
    <property type="match status" value="1"/>
</dbReference>
<dbReference type="InParanoid" id="A0A7X0JS30"/>
<dbReference type="EMBL" id="JACHHT010000001">
    <property type="protein sequence ID" value="MBB6520356.1"/>
    <property type="molecule type" value="Genomic_DNA"/>
</dbReference>
<dbReference type="SUPFAM" id="SSF53474">
    <property type="entry name" value="alpha/beta-Hydrolases"/>
    <property type="match status" value="1"/>
</dbReference>
<dbReference type="InterPro" id="IPR002168">
    <property type="entry name" value="Lipase_GDXG_HIS_AS"/>
</dbReference>
<comment type="caution">
    <text evidence="4">The sequence shown here is derived from an EMBL/GenBank/DDBJ whole genome shotgun (WGS) entry which is preliminary data.</text>
</comment>
<name>A0A7X0JS30_9GAMM</name>
<organism evidence="4 5">
    <name type="scientific">Pseudoteredinibacter isoporae</name>
    <dbReference type="NCBI Taxonomy" id="570281"/>
    <lineage>
        <taxon>Bacteria</taxon>
        <taxon>Pseudomonadati</taxon>
        <taxon>Pseudomonadota</taxon>
        <taxon>Gammaproteobacteria</taxon>
        <taxon>Cellvibrionales</taxon>
        <taxon>Cellvibrionaceae</taxon>
        <taxon>Pseudoteredinibacter</taxon>
    </lineage>
</organism>
<dbReference type="PANTHER" id="PTHR48081:SF8">
    <property type="entry name" value="ALPHA_BETA HYDROLASE FOLD-3 DOMAIN-CONTAINING PROTEIN-RELATED"/>
    <property type="match status" value="1"/>
</dbReference>
<evidence type="ECO:0000259" key="3">
    <source>
        <dbReference type="Pfam" id="PF07859"/>
    </source>
</evidence>
<dbReference type="RefSeq" id="WP_166851494.1">
    <property type="nucleotide sequence ID" value="NZ_JAAONY010000001.1"/>
</dbReference>
<evidence type="ECO:0000313" key="4">
    <source>
        <dbReference type="EMBL" id="MBB6520356.1"/>
    </source>
</evidence>
<dbReference type="Proteomes" id="UP000528457">
    <property type="component" value="Unassembled WGS sequence"/>
</dbReference>